<keyword evidence="2" id="KW-1185">Reference proteome</keyword>
<proteinExistence type="predicted"/>
<evidence type="ECO:0000313" key="1">
    <source>
        <dbReference type="EMBL" id="PKE55388.1"/>
    </source>
</evidence>
<gene>
    <name evidence="1" type="ORF">CW682_12190</name>
</gene>
<dbReference type="Proteomes" id="UP000233606">
    <property type="component" value="Unassembled WGS sequence"/>
</dbReference>
<name>A0ACC9MPW4_9STAP</name>
<organism evidence="1 2">
    <name type="scientific">Macrococcoides caseolyticum</name>
    <dbReference type="NCBI Taxonomy" id="69966"/>
    <lineage>
        <taxon>Bacteria</taxon>
        <taxon>Bacillati</taxon>
        <taxon>Bacillota</taxon>
        <taxon>Bacilli</taxon>
        <taxon>Bacillales</taxon>
        <taxon>Staphylococcaceae</taxon>
        <taxon>Macrococcoides</taxon>
    </lineage>
</organism>
<reference evidence="1" key="1">
    <citation type="submission" date="2017-12" db="EMBL/GenBank/DDBJ databases">
        <title>Genomics of Macrococcus caseolyticus.</title>
        <authorList>
            <person name="MacFadyen A.C."/>
            <person name="Paterson G.K."/>
        </authorList>
    </citation>
    <scope>NUCLEOTIDE SEQUENCE</scope>
    <source>
        <strain evidence="1">5459_5_49</strain>
    </source>
</reference>
<comment type="caution">
    <text evidence="1">The sequence shown here is derived from an EMBL/GenBank/DDBJ whole genome shotgun (WGS) entry which is preliminary data.</text>
</comment>
<protein>
    <submittedName>
        <fullName evidence="1">Uncharacterized protein</fullName>
    </submittedName>
</protein>
<evidence type="ECO:0000313" key="2">
    <source>
        <dbReference type="Proteomes" id="UP000233606"/>
    </source>
</evidence>
<dbReference type="EMBL" id="PIWU01000033">
    <property type="protein sequence ID" value="PKE55388.1"/>
    <property type="molecule type" value="Genomic_DNA"/>
</dbReference>
<accession>A0ACC9MPW4</accession>
<sequence length="115" mass="13333">MFVLSAFFFVSIYSNEKLMEILNCRKEKLTKIKRALENAGLLIQKRRGLNKPNKLYLKKPVVTQDDIYTIISEENGDDVSNDKDVSKSYVQTYQNHTQMILILVILILVILILVK</sequence>